<evidence type="ECO:0000259" key="2">
    <source>
        <dbReference type="Pfam" id="PF21821"/>
    </source>
</evidence>
<reference evidence="3" key="1">
    <citation type="submission" date="2022-12" db="EMBL/GenBank/DDBJ databases">
        <title>Reference genome sequencing for broad-spectrum identification of bacterial and archaeal isolates by mass spectrometry.</title>
        <authorList>
            <person name="Sekiguchi Y."/>
            <person name="Tourlousse D.M."/>
        </authorList>
    </citation>
    <scope>NUCLEOTIDE SEQUENCE</scope>
    <source>
        <strain evidence="3">10succ1</strain>
    </source>
</reference>
<dbReference type="Pfam" id="PF21821">
    <property type="entry name" value="Dit_like"/>
    <property type="match status" value="1"/>
</dbReference>
<evidence type="ECO:0000313" key="3">
    <source>
        <dbReference type="EMBL" id="GLI57718.1"/>
    </source>
</evidence>
<organism evidence="3 4">
    <name type="scientific">Propionigenium maris DSM 9537</name>
    <dbReference type="NCBI Taxonomy" id="1123000"/>
    <lineage>
        <taxon>Bacteria</taxon>
        <taxon>Fusobacteriati</taxon>
        <taxon>Fusobacteriota</taxon>
        <taxon>Fusobacteriia</taxon>
        <taxon>Fusobacteriales</taxon>
        <taxon>Fusobacteriaceae</taxon>
        <taxon>Propionigenium</taxon>
    </lineage>
</organism>
<evidence type="ECO:0000313" key="4">
    <source>
        <dbReference type="Proteomes" id="UP001144471"/>
    </source>
</evidence>
<proteinExistence type="predicted"/>
<accession>A0A9W6GND0</accession>
<name>A0A9W6GND0_9FUSO</name>
<dbReference type="Proteomes" id="UP001144471">
    <property type="component" value="Unassembled WGS sequence"/>
</dbReference>
<feature type="domain" description="Dit-like phage tail protein N-terminal" evidence="2">
    <location>
        <begin position="23"/>
        <end position="130"/>
    </location>
</feature>
<dbReference type="InterPro" id="IPR048494">
    <property type="entry name" value="Dit-like_N"/>
</dbReference>
<dbReference type="EMBL" id="BSDY01000023">
    <property type="protein sequence ID" value="GLI57718.1"/>
    <property type="molecule type" value="Genomic_DNA"/>
</dbReference>
<sequence>MTREWEINYDIALGDVYFHAFSYSVASGNQFTQEVIPDNSTLSDHKKKKQVGVSISAIFIGDDFQSRYDALKELEDSDDTYDFYVRPKFEGGKREFIRNCGIETITKEVGAEENCIYCTIVLKQISKGSVAVSKTSYEAPPAPVPKKEKKPSNVKLEPEVPSEVEKEKAVETLTEEKYGDTYLYNYVDDYYDGGAAIDYNGDESLDSGGLL</sequence>
<comment type="caution">
    <text evidence="3">The sequence shown here is derived from an EMBL/GenBank/DDBJ whole genome shotgun (WGS) entry which is preliminary data.</text>
</comment>
<dbReference type="AlphaFoldDB" id="A0A9W6GND0"/>
<protein>
    <recommendedName>
        <fullName evidence="2">Dit-like phage tail protein N-terminal domain-containing protein</fullName>
    </recommendedName>
</protein>
<evidence type="ECO:0000256" key="1">
    <source>
        <dbReference type="SAM" id="MobiDB-lite"/>
    </source>
</evidence>
<keyword evidence="4" id="KW-1185">Reference proteome</keyword>
<feature type="region of interest" description="Disordered" evidence="1">
    <location>
        <begin position="136"/>
        <end position="168"/>
    </location>
</feature>
<dbReference type="RefSeq" id="WP_281837394.1">
    <property type="nucleotide sequence ID" value="NZ_BSDY01000023.1"/>
</dbReference>
<gene>
    <name evidence="3" type="ORF">PM10SUCC1_32320</name>
</gene>